<dbReference type="KEGG" id="txa:HQN79_02405"/>
<organism evidence="1 2">
    <name type="scientific">Thiomicrorhabdus xiamenensis</name>
    <dbReference type="NCBI Taxonomy" id="2739063"/>
    <lineage>
        <taxon>Bacteria</taxon>
        <taxon>Pseudomonadati</taxon>
        <taxon>Pseudomonadota</taxon>
        <taxon>Gammaproteobacteria</taxon>
        <taxon>Thiotrichales</taxon>
        <taxon>Piscirickettsiaceae</taxon>
        <taxon>Thiomicrorhabdus</taxon>
    </lineage>
</organism>
<accession>A0A7D4SXR4</accession>
<sequence>MKISQHAYEVVKGFKNSLTDEQLQVIQEENFEELQILVEAAIGSTASRVLHDVAKEMEALAKKTRHSAASIEKVEN</sequence>
<protein>
    <submittedName>
        <fullName evidence="1">Uncharacterized protein</fullName>
    </submittedName>
</protein>
<dbReference type="AlphaFoldDB" id="A0A7D4SXR4"/>
<keyword evidence="2" id="KW-1185">Reference proteome</keyword>
<name>A0A7D4SXR4_9GAMM</name>
<evidence type="ECO:0000313" key="1">
    <source>
        <dbReference type="EMBL" id="QKI88504.1"/>
    </source>
</evidence>
<dbReference type="RefSeq" id="WP_173284102.1">
    <property type="nucleotide sequence ID" value="NZ_CP054020.1"/>
</dbReference>
<proteinExistence type="predicted"/>
<dbReference type="Proteomes" id="UP000504724">
    <property type="component" value="Chromosome"/>
</dbReference>
<dbReference type="EMBL" id="CP054020">
    <property type="protein sequence ID" value="QKI88504.1"/>
    <property type="molecule type" value="Genomic_DNA"/>
</dbReference>
<gene>
    <name evidence="1" type="ORF">HQN79_02405</name>
</gene>
<reference evidence="1 2" key="1">
    <citation type="submission" date="2020-05" db="EMBL/GenBank/DDBJ databases">
        <title>Thiomicrorhabdus sediminis sp.nov. and Thiomicrorhabdus xiamenensis sp.nov., novel sulfur-oxidizing bacteria isolated from coastal sediment.</title>
        <authorList>
            <person name="Liu X."/>
        </authorList>
    </citation>
    <scope>NUCLEOTIDE SEQUENCE [LARGE SCALE GENOMIC DNA]</scope>
    <source>
        <strain evidence="1 2">G2</strain>
    </source>
</reference>
<evidence type="ECO:0000313" key="2">
    <source>
        <dbReference type="Proteomes" id="UP000504724"/>
    </source>
</evidence>